<dbReference type="EMBL" id="SSTE01000109">
    <property type="protein sequence ID" value="KAA0068157.1"/>
    <property type="molecule type" value="Genomic_DNA"/>
</dbReference>
<keyword evidence="1" id="KW-0479">Metal-binding</keyword>
<dbReference type="GO" id="GO:0003676">
    <property type="term" value="F:nucleic acid binding"/>
    <property type="evidence" value="ECO:0007669"/>
    <property type="project" value="InterPro"/>
</dbReference>
<dbReference type="InterPro" id="IPR001584">
    <property type="entry name" value="Integrase_cat-core"/>
</dbReference>
<evidence type="ECO:0000313" key="6">
    <source>
        <dbReference type="Proteomes" id="UP000321393"/>
    </source>
</evidence>
<evidence type="ECO:0000256" key="1">
    <source>
        <dbReference type="ARBA" id="ARBA00022723"/>
    </source>
</evidence>
<name>A0A5A7VLN8_CUCMM</name>
<dbReference type="Proteomes" id="UP000321393">
    <property type="component" value="Unassembled WGS sequence"/>
</dbReference>
<evidence type="ECO:0000256" key="3">
    <source>
        <dbReference type="SAM" id="MobiDB-lite"/>
    </source>
</evidence>
<dbReference type="AlphaFoldDB" id="A0A5A7VLN8"/>
<organism evidence="5 6">
    <name type="scientific">Cucumis melo var. makuwa</name>
    <name type="common">Oriental melon</name>
    <dbReference type="NCBI Taxonomy" id="1194695"/>
    <lineage>
        <taxon>Eukaryota</taxon>
        <taxon>Viridiplantae</taxon>
        <taxon>Streptophyta</taxon>
        <taxon>Embryophyta</taxon>
        <taxon>Tracheophyta</taxon>
        <taxon>Spermatophyta</taxon>
        <taxon>Magnoliopsida</taxon>
        <taxon>eudicotyledons</taxon>
        <taxon>Gunneridae</taxon>
        <taxon>Pentapetalae</taxon>
        <taxon>rosids</taxon>
        <taxon>fabids</taxon>
        <taxon>Cucurbitales</taxon>
        <taxon>Cucurbitaceae</taxon>
        <taxon>Benincaseae</taxon>
        <taxon>Cucumis</taxon>
    </lineage>
</organism>
<feature type="region of interest" description="Disordered" evidence="3">
    <location>
        <begin position="236"/>
        <end position="255"/>
    </location>
</feature>
<dbReference type="GO" id="GO:0046872">
    <property type="term" value="F:metal ion binding"/>
    <property type="evidence" value="ECO:0007669"/>
    <property type="project" value="UniProtKB-KW"/>
</dbReference>
<dbReference type="Pfam" id="PF25597">
    <property type="entry name" value="SH3_retrovirus"/>
    <property type="match status" value="1"/>
</dbReference>
<evidence type="ECO:0000313" key="5">
    <source>
        <dbReference type="EMBL" id="KAA0068157.1"/>
    </source>
</evidence>
<protein>
    <submittedName>
        <fullName evidence="5">Gag-pol polyprotein</fullName>
    </submittedName>
</protein>
<dbReference type="SUPFAM" id="SSF53098">
    <property type="entry name" value="Ribonuclease H-like"/>
    <property type="match status" value="1"/>
</dbReference>
<gene>
    <name evidence="5" type="ORF">E6C27_scaffold238G001250</name>
</gene>
<accession>A0A5A7VLN8</accession>
<dbReference type="InterPro" id="IPR057670">
    <property type="entry name" value="SH3_retrovirus"/>
</dbReference>
<dbReference type="OrthoDB" id="1408312at2759"/>
<comment type="caution">
    <text evidence="5">The sequence shown here is derived from an EMBL/GenBank/DDBJ whole genome shotgun (WGS) entry which is preliminary data.</text>
</comment>
<dbReference type="InterPro" id="IPR043502">
    <property type="entry name" value="DNA/RNA_pol_sf"/>
</dbReference>
<keyword evidence="2" id="KW-0378">Hydrolase</keyword>
<dbReference type="PANTHER" id="PTHR42648:SF21">
    <property type="entry name" value="CYSTEINE-RICH RLK (RECEPTOR-LIKE PROTEIN KINASE) 8"/>
    <property type="match status" value="1"/>
</dbReference>
<reference evidence="5 6" key="1">
    <citation type="submission" date="2019-08" db="EMBL/GenBank/DDBJ databases">
        <title>Draft genome sequences of two oriental melons (Cucumis melo L. var makuwa).</title>
        <authorList>
            <person name="Kwon S.-Y."/>
        </authorList>
    </citation>
    <scope>NUCLEOTIDE SEQUENCE [LARGE SCALE GENOMIC DNA]</scope>
    <source>
        <strain evidence="6">cv. SW 3</strain>
        <tissue evidence="5">Leaf</tissue>
    </source>
</reference>
<dbReference type="InterPro" id="IPR013103">
    <property type="entry name" value="RVT_2"/>
</dbReference>
<dbReference type="SUPFAM" id="SSF56672">
    <property type="entry name" value="DNA/RNA polymerases"/>
    <property type="match status" value="1"/>
</dbReference>
<sequence>MCNLTKLEEASLWYKRLGHISGTSIAKTTKAEAIVGLPSLTFNLQECCLDYLAGKQVKSSHKSTNQPTTTCILELLHIDLMGPMQTESLGGKREKNIGITRIRSDHSQEFENKRFTEFCEDEGIFHEFSTSLTPQQNGVVERKNQTLQEMARVMLHAKDLPIYFWVEALNAACHIHNRVTLRLRTTFTSYELWKGRKPNSDRGIFRGYSMNSRTYRVYNQRSRTVMESINVIIDDHESEDSSLTEDNGNTSSHSNVDSMTILVEAPSIDHSEACASEASVFAYQQTNEFSTQLPDTTGSSIQKLMPPTHIAKNHSSSSIIGDVHNGLDFGKTFTPIARLEAIRLLLSFACFRKFKLFQMDVKSAFLNGYLSEEVYFANLKDFVDSVHRDHVYKLRKALYGLKQALRAWCERLFTYLLQQGYRRGGANQTMFIYRQNTEFLIVQIYVDDIIFGGTSFAYVKRFVRQMKGEFEMSMVGELTFFLGFQIRQEETGIFFSQEKYTKNLILKFGIDNAEAKHTPAATHLKMTKDTTGEKVDSSVY</sequence>
<dbReference type="PROSITE" id="PS50994">
    <property type="entry name" value="INTEGRASE"/>
    <property type="match status" value="1"/>
</dbReference>
<dbReference type="GO" id="GO:0015074">
    <property type="term" value="P:DNA integration"/>
    <property type="evidence" value="ECO:0007669"/>
    <property type="project" value="InterPro"/>
</dbReference>
<dbReference type="InterPro" id="IPR036397">
    <property type="entry name" value="RNaseH_sf"/>
</dbReference>
<proteinExistence type="predicted"/>
<feature type="domain" description="Integrase catalytic" evidence="4">
    <location>
        <begin position="102"/>
        <end position="197"/>
    </location>
</feature>
<feature type="compositionally biased region" description="Polar residues" evidence="3">
    <location>
        <begin position="244"/>
        <end position="255"/>
    </location>
</feature>
<dbReference type="PANTHER" id="PTHR42648">
    <property type="entry name" value="TRANSPOSASE, PUTATIVE-RELATED"/>
    <property type="match status" value="1"/>
</dbReference>
<dbReference type="InterPro" id="IPR039537">
    <property type="entry name" value="Retrotran_Ty1/copia-like"/>
</dbReference>
<dbReference type="Pfam" id="PF07727">
    <property type="entry name" value="RVT_2"/>
    <property type="match status" value="1"/>
</dbReference>
<dbReference type="InterPro" id="IPR012337">
    <property type="entry name" value="RNaseH-like_sf"/>
</dbReference>
<evidence type="ECO:0000259" key="4">
    <source>
        <dbReference type="PROSITE" id="PS50994"/>
    </source>
</evidence>
<evidence type="ECO:0000256" key="2">
    <source>
        <dbReference type="ARBA" id="ARBA00022801"/>
    </source>
</evidence>
<dbReference type="GO" id="GO:0016787">
    <property type="term" value="F:hydrolase activity"/>
    <property type="evidence" value="ECO:0007669"/>
    <property type="project" value="UniProtKB-KW"/>
</dbReference>
<dbReference type="Gene3D" id="3.30.420.10">
    <property type="entry name" value="Ribonuclease H-like superfamily/Ribonuclease H"/>
    <property type="match status" value="1"/>
</dbReference>